<evidence type="ECO:0000256" key="5">
    <source>
        <dbReference type="ARBA" id="ARBA00023136"/>
    </source>
</evidence>
<evidence type="ECO:0000256" key="4">
    <source>
        <dbReference type="ARBA" id="ARBA00022927"/>
    </source>
</evidence>
<gene>
    <name evidence="8" type="ORF">BB558_004805</name>
</gene>
<keyword evidence="9" id="KW-1185">Reference proteome</keyword>
<dbReference type="GO" id="GO:0012505">
    <property type="term" value="C:endomembrane system"/>
    <property type="evidence" value="ECO:0007669"/>
    <property type="project" value="UniProtKB-SubCell"/>
</dbReference>
<organism evidence="8 9">
    <name type="scientific">Smittium angustum</name>
    <dbReference type="NCBI Taxonomy" id="133377"/>
    <lineage>
        <taxon>Eukaryota</taxon>
        <taxon>Fungi</taxon>
        <taxon>Fungi incertae sedis</taxon>
        <taxon>Zoopagomycota</taxon>
        <taxon>Kickxellomycotina</taxon>
        <taxon>Harpellomycetes</taxon>
        <taxon>Harpellales</taxon>
        <taxon>Legeriomycetaceae</taxon>
        <taxon>Smittium</taxon>
    </lineage>
</organism>
<evidence type="ECO:0000256" key="3">
    <source>
        <dbReference type="ARBA" id="ARBA00022448"/>
    </source>
</evidence>
<name>A0A2U1J2C3_SMIAN</name>
<keyword evidence="4" id="KW-0653">Protein transport</keyword>
<evidence type="ECO:0000259" key="7">
    <source>
        <dbReference type="Pfam" id="PF01602"/>
    </source>
</evidence>
<dbReference type="AlphaFoldDB" id="A0A2U1J2C3"/>
<evidence type="ECO:0000313" key="8">
    <source>
        <dbReference type="EMBL" id="PVZ99188.1"/>
    </source>
</evidence>
<comment type="similarity">
    <text evidence="2">Belongs to the adaptor complexes large subunit family.</text>
</comment>
<dbReference type="Pfam" id="PF01602">
    <property type="entry name" value="Adaptin_N"/>
    <property type="match status" value="1"/>
</dbReference>
<dbReference type="SUPFAM" id="SSF48371">
    <property type="entry name" value="ARM repeat"/>
    <property type="match status" value="1"/>
</dbReference>
<dbReference type="InterPro" id="IPR011989">
    <property type="entry name" value="ARM-like"/>
</dbReference>
<evidence type="ECO:0000256" key="2">
    <source>
        <dbReference type="ARBA" id="ARBA00006613"/>
    </source>
</evidence>
<reference evidence="8 9" key="1">
    <citation type="journal article" date="2018" name="MBio">
        <title>Comparative Genomics Reveals the Core Gene Toolbox for the Fungus-Insect Symbiosis.</title>
        <authorList>
            <person name="Wang Y."/>
            <person name="Stata M."/>
            <person name="Wang W."/>
            <person name="Stajich J.E."/>
            <person name="White M.M."/>
            <person name="Moncalvo J.M."/>
        </authorList>
    </citation>
    <scope>NUCLEOTIDE SEQUENCE [LARGE SCALE GENOMIC DNA]</scope>
    <source>
        <strain evidence="8 9">AUS-126-30</strain>
    </source>
</reference>
<feature type="domain" description="Clathrin/coatomer adaptor adaptin-like N-terminal" evidence="7">
    <location>
        <begin position="118"/>
        <end position="647"/>
    </location>
</feature>
<dbReference type="Proteomes" id="UP000245591">
    <property type="component" value="Unassembled WGS sequence"/>
</dbReference>
<comment type="subcellular location">
    <subcellularLocation>
        <location evidence="1">Endomembrane system</location>
    </subcellularLocation>
</comment>
<protein>
    <recommendedName>
        <fullName evidence="7">Clathrin/coatomer adaptor adaptin-like N-terminal domain-containing protein</fullName>
    </recommendedName>
</protein>
<dbReference type="InterPro" id="IPR026739">
    <property type="entry name" value="AP_beta"/>
</dbReference>
<dbReference type="Gene3D" id="1.25.10.10">
    <property type="entry name" value="Leucine-rich Repeat Variant"/>
    <property type="match status" value="1"/>
</dbReference>
<accession>A0A2U1J2C3</accession>
<dbReference type="InterPro" id="IPR016024">
    <property type="entry name" value="ARM-type_fold"/>
</dbReference>
<evidence type="ECO:0000256" key="1">
    <source>
        <dbReference type="ARBA" id="ARBA00004308"/>
    </source>
</evidence>
<sequence>MLSSSRISLESSISLVLLYCDNKNRLPMKTSRETIATSTMYLTRDKNTLTPNSATTIIERLLKYPYLQFINNFSFQHKRKNLKMSNRNDLKSQAVSQIQTNLARLKIMGNKIMNNLRKGENYELRTELNSGYREHRKEAVRRVIANMTVGKDVSGLFTDVLKNMQTDDIETKKLIYLYLMSYAKVNPSLVILTVNTFVKDSEDSNPLLRALAIRTMGCLHVPEILDYICDPLRRCLTDKDAYVRKTSVVCVAKVYELSPEVAMEQGLLKSVIDMICDSNALVVSNAVASLKEINDIAKSRGINEPVWALNESSVGQLLSVINECTEWGQISILEALTDYEPASESKAIKICDAVLPRLQHVNGSVVLTAIRLILDYEKYIRNLDVLDKYSKKMVPPLISLVSSTPEIQFVALRSISLVLDKHPLLLSKQMNMFFLKYNDPDYVKFEKMNLLVKLCTEENIEKLLSELGEYSKDVDANVCRRAIRALERTAMNFPKNSEKCVDMLIELIELRNVDAIQESTIALSNIGRAFSELSLGKISTVAVPLLCGLYELLETDSKAKSSLISMVGQSPSVDANTAFVLLEGLVSAFMGEDEIVQLAIVHSSVSFFLRNPDKGQSLVLGILQQGTESCSNVDVRDVSYIYWRLLSANPEVAKQVVLAEKPSIIYQNDKLPKQLLKMLLENLGNVSSVLQLPPPKFLSSKDKKLFEGDIVGGVKGSSGSMFDEGSPEANNMGSMNGNADEEPELLISF</sequence>
<dbReference type="EMBL" id="MBFU01000461">
    <property type="protein sequence ID" value="PVZ99188.1"/>
    <property type="molecule type" value="Genomic_DNA"/>
</dbReference>
<evidence type="ECO:0000313" key="9">
    <source>
        <dbReference type="Proteomes" id="UP000245591"/>
    </source>
</evidence>
<dbReference type="GO" id="GO:0016192">
    <property type="term" value="P:vesicle-mediated transport"/>
    <property type="evidence" value="ECO:0007669"/>
    <property type="project" value="InterPro"/>
</dbReference>
<keyword evidence="3" id="KW-0813">Transport</keyword>
<proteinExistence type="inferred from homology"/>
<dbReference type="GO" id="GO:0006886">
    <property type="term" value="P:intracellular protein transport"/>
    <property type="evidence" value="ECO:0007669"/>
    <property type="project" value="InterPro"/>
</dbReference>
<keyword evidence="5" id="KW-0472">Membrane</keyword>
<dbReference type="InterPro" id="IPR002553">
    <property type="entry name" value="Clathrin/coatomer_adapt-like_N"/>
</dbReference>
<comment type="caution">
    <text evidence="8">The sequence shown here is derived from an EMBL/GenBank/DDBJ whole genome shotgun (WGS) entry which is preliminary data.</text>
</comment>
<dbReference type="GO" id="GO:0030117">
    <property type="term" value="C:membrane coat"/>
    <property type="evidence" value="ECO:0007669"/>
    <property type="project" value="InterPro"/>
</dbReference>
<feature type="compositionally biased region" description="Polar residues" evidence="6">
    <location>
        <begin position="728"/>
        <end position="737"/>
    </location>
</feature>
<feature type="region of interest" description="Disordered" evidence="6">
    <location>
        <begin position="717"/>
        <end position="742"/>
    </location>
</feature>
<dbReference type="PANTHER" id="PTHR11134">
    <property type="entry name" value="ADAPTOR COMPLEX SUBUNIT BETA FAMILY MEMBER"/>
    <property type="match status" value="1"/>
</dbReference>
<evidence type="ECO:0000256" key="6">
    <source>
        <dbReference type="SAM" id="MobiDB-lite"/>
    </source>
</evidence>